<dbReference type="GeneID" id="79948737"/>
<dbReference type="RefSeq" id="WP_278099659.1">
    <property type="nucleotide sequence ID" value="NZ_CP091092.1"/>
</dbReference>
<dbReference type="Proteomes" id="UP001218895">
    <property type="component" value="Chromosome"/>
</dbReference>
<dbReference type="KEGG" id="manq:L1994_00040"/>
<keyword evidence="2" id="KW-1185">Reference proteome</keyword>
<protein>
    <submittedName>
        <fullName evidence="1">Uncharacterized protein</fullName>
    </submittedName>
</protein>
<gene>
    <name evidence="1" type="ORF">L1994_00040</name>
</gene>
<evidence type="ECO:0000313" key="2">
    <source>
        <dbReference type="Proteomes" id="UP001218895"/>
    </source>
</evidence>
<proteinExistence type="predicted"/>
<sequence length="88" mass="10393">MKNKVLVPVNKGLKEELIHYGEFVPRECYIDKNSGTIWRKNSNGTFSDITKDSGRVKTAIEHYEITVEKTRDRCRQGRKEWFRETDSK</sequence>
<dbReference type="EMBL" id="CP091092">
    <property type="protein sequence ID" value="WFN36823.1"/>
    <property type="molecule type" value="Genomic_DNA"/>
</dbReference>
<organism evidence="1 2">
    <name type="scientific">Methanomicrobium antiquum</name>
    <dbReference type="NCBI Taxonomy" id="487686"/>
    <lineage>
        <taxon>Archaea</taxon>
        <taxon>Methanobacteriati</taxon>
        <taxon>Methanobacteriota</taxon>
        <taxon>Stenosarchaea group</taxon>
        <taxon>Methanomicrobia</taxon>
        <taxon>Methanomicrobiales</taxon>
        <taxon>Methanomicrobiaceae</taxon>
        <taxon>Methanomicrobium</taxon>
    </lineage>
</organism>
<reference evidence="1" key="1">
    <citation type="submission" date="2022-01" db="EMBL/GenBank/DDBJ databases">
        <title>Complete genome of Methanomicrobium antiquum DSM 21220.</title>
        <authorList>
            <person name="Chen S.-C."/>
            <person name="You Y.-T."/>
            <person name="Zhou Y.-Z."/>
            <person name="Lai M.-C."/>
        </authorList>
    </citation>
    <scope>NUCLEOTIDE SEQUENCE</scope>
    <source>
        <strain evidence="1">DSM 21220</strain>
    </source>
</reference>
<name>A0AAF0JTV4_9EURY</name>
<dbReference type="AlphaFoldDB" id="A0AAF0JTV4"/>
<evidence type="ECO:0000313" key="1">
    <source>
        <dbReference type="EMBL" id="WFN36823.1"/>
    </source>
</evidence>
<accession>A0AAF0JTV4</accession>